<dbReference type="AlphaFoldDB" id="A0A023CUQ8"/>
<keyword evidence="6" id="KW-1185">Reference proteome</keyword>
<dbReference type="PANTHER" id="PTHR33204">
    <property type="entry name" value="TRANSCRIPTIONAL REGULATOR, MARR FAMILY"/>
    <property type="match status" value="1"/>
</dbReference>
<name>A0A023CUQ8_9LACO</name>
<organism evidence="5 6">
    <name type="scientific">Liquorilactobacillus sucicola DSM 21376 = JCM 15457</name>
    <dbReference type="NCBI Taxonomy" id="1423806"/>
    <lineage>
        <taxon>Bacteria</taxon>
        <taxon>Bacillati</taxon>
        <taxon>Bacillota</taxon>
        <taxon>Bacilli</taxon>
        <taxon>Lactobacillales</taxon>
        <taxon>Lactobacillaceae</taxon>
        <taxon>Liquorilactobacillus</taxon>
    </lineage>
</organism>
<evidence type="ECO:0000256" key="1">
    <source>
        <dbReference type="ARBA" id="ARBA00023015"/>
    </source>
</evidence>
<sequence>MLTATLKELESDGIVLRTQFNEIPPRVEYSLTKKGNTLLPIFVELGKWEKKYNS</sequence>
<keyword evidence="2" id="KW-0238">DNA-binding</keyword>
<dbReference type="STRING" id="1423806.FD15_GL002084"/>
<dbReference type="EMBL" id="AYZF01000017">
    <property type="protein sequence ID" value="KRN05525.1"/>
    <property type="molecule type" value="Genomic_DNA"/>
</dbReference>
<protein>
    <recommendedName>
        <fullName evidence="4">HTH hxlR-type domain-containing protein</fullName>
    </recommendedName>
</protein>
<feature type="domain" description="HTH hxlR-type" evidence="4">
    <location>
        <begin position="1"/>
        <end position="54"/>
    </location>
</feature>
<dbReference type="PROSITE" id="PS51118">
    <property type="entry name" value="HTH_HXLR"/>
    <property type="match status" value="1"/>
</dbReference>
<dbReference type="PATRIC" id="fig|1423806.3.peg.2123"/>
<dbReference type="Proteomes" id="UP000050961">
    <property type="component" value="Unassembled WGS sequence"/>
</dbReference>
<keyword evidence="3" id="KW-0804">Transcription</keyword>
<dbReference type="InterPro" id="IPR036390">
    <property type="entry name" value="WH_DNA-bd_sf"/>
</dbReference>
<dbReference type="Gene3D" id="1.10.10.10">
    <property type="entry name" value="Winged helix-like DNA-binding domain superfamily/Winged helix DNA-binding domain"/>
    <property type="match status" value="1"/>
</dbReference>
<evidence type="ECO:0000256" key="2">
    <source>
        <dbReference type="ARBA" id="ARBA00023125"/>
    </source>
</evidence>
<evidence type="ECO:0000313" key="5">
    <source>
        <dbReference type="EMBL" id="KRN05525.1"/>
    </source>
</evidence>
<dbReference type="SUPFAM" id="SSF46785">
    <property type="entry name" value="Winged helix' DNA-binding domain"/>
    <property type="match status" value="1"/>
</dbReference>
<evidence type="ECO:0000256" key="3">
    <source>
        <dbReference type="ARBA" id="ARBA00023163"/>
    </source>
</evidence>
<reference evidence="5 6" key="1">
    <citation type="journal article" date="2015" name="Genome Announc.">
        <title>Expanding the biotechnology potential of lactobacilli through comparative genomics of 213 strains and associated genera.</title>
        <authorList>
            <person name="Sun Z."/>
            <person name="Harris H.M."/>
            <person name="McCann A."/>
            <person name="Guo C."/>
            <person name="Argimon S."/>
            <person name="Zhang W."/>
            <person name="Yang X."/>
            <person name="Jeffery I.B."/>
            <person name="Cooney J.C."/>
            <person name="Kagawa T.F."/>
            <person name="Liu W."/>
            <person name="Song Y."/>
            <person name="Salvetti E."/>
            <person name="Wrobel A."/>
            <person name="Rasinkangas P."/>
            <person name="Parkhill J."/>
            <person name="Rea M.C."/>
            <person name="O'Sullivan O."/>
            <person name="Ritari J."/>
            <person name="Douillard F.P."/>
            <person name="Paul Ross R."/>
            <person name="Yang R."/>
            <person name="Briner A.E."/>
            <person name="Felis G.E."/>
            <person name="de Vos W.M."/>
            <person name="Barrangou R."/>
            <person name="Klaenhammer T.R."/>
            <person name="Caufield P.W."/>
            <person name="Cui Y."/>
            <person name="Zhang H."/>
            <person name="O'Toole P.W."/>
        </authorList>
    </citation>
    <scope>NUCLEOTIDE SEQUENCE [LARGE SCALE GENOMIC DNA]</scope>
    <source>
        <strain evidence="5 6">DSM 21376</strain>
    </source>
</reference>
<dbReference type="Pfam" id="PF01638">
    <property type="entry name" value="HxlR"/>
    <property type="match status" value="1"/>
</dbReference>
<evidence type="ECO:0000259" key="4">
    <source>
        <dbReference type="PROSITE" id="PS51118"/>
    </source>
</evidence>
<dbReference type="eggNOG" id="COG1733">
    <property type="taxonomic scope" value="Bacteria"/>
</dbReference>
<proteinExistence type="predicted"/>
<evidence type="ECO:0000313" key="6">
    <source>
        <dbReference type="Proteomes" id="UP000050961"/>
    </source>
</evidence>
<keyword evidence="1" id="KW-0805">Transcription regulation</keyword>
<dbReference type="GO" id="GO:0003677">
    <property type="term" value="F:DNA binding"/>
    <property type="evidence" value="ECO:0007669"/>
    <property type="project" value="UniProtKB-KW"/>
</dbReference>
<accession>A0A023CUQ8</accession>
<dbReference type="InterPro" id="IPR002577">
    <property type="entry name" value="HTH_HxlR"/>
</dbReference>
<gene>
    <name evidence="5" type="ORF">FD15_GL002084</name>
</gene>
<comment type="caution">
    <text evidence="5">The sequence shown here is derived from an EMBL/GenBank/DDBJ whole genome shotgun (WGS) entry which is preliminary data.</text>
</comment>
<dbReference type="InterPro" id="IPR036388">
    <property type="entry name" value="WH-like_DNA-bd_sf"/>
</dbReference>